<feature type="domain" description="Enoyl reductase (ER)" evidence="2">
    <location>
        <begin position="10"/>
        <end position="321"/>
    </location>
</feature>
<dbReference type="Pfam" id="PF08240">
    <property type="entry name" value="ADH_N"/>
    <property type="match status" value="1"/>
</dbReference>
<protein>
    <submittedName>
        <fullName evidence="3">NADPH:quinone reductase-like Zn-dependent oxidoreductase</fullName>
    </submittedName>
</protein>
<dbReference type="PANTHER" id="PTHR11695:SF294">
    <property type="entry name" value="RETICULON-4-INTERACTING PROTEIN 1, MITOCHONDRIAL"/>
    <property type="match status" value="1"/>
</dbReference>
<comment type="caution">
    <text evidence="3">The sequence shown here is derived from an EMBL/GenBank/DDBJ whole genome shotgun (WGS) entry which is preliminary data.</text>
</comment>
<keyword evidence="4" id="KW-1185">Reference proteome</keyword>
<evidence type="ECO:0000259" key="2">
    <source>
        <dbReference type="SMART" id="SM00829"/>
    </source>
</evidence>
<reference evidence="3 4" key="1">
    <citation type="submission" date="2020-07" db="EMBL/GenBank/DDBJ databases">
        <title>Sequencing the genomes of 1000 actinobacteria strains.</title>
        <authorList>
            <person name="Klenk H.-P."/>
        </authorList>
    </citation>
    <scope>NUCLEOTIDE SEQUENCE [LARGE SCALE GENOMIC DNA]</scope>
    <source>
        <strain evidence="3 4">DSM 44442</strain>
    </source>
</reference>
<evidence type="ECO:0000313" key="4">
    <source>
        <dbReference type="Proteomes" id="UP000572051"/>
    </source>
</evidence>
<dbReference type="AlphaFoldDB" id="A0A7Z0EQG6"/>
<evidence type="ECO:0000313" key="3">
    <source>
        <dbReference type="EMBL" id="NYJ35410.1"/>
    </source>
</evidence>
<dbReference type="InterPro" id="IPR013154">
    <property type="entry name" value="ADH-like_N"/>
</dbReference>
<organism evidence="3 4">
    <name type="scientific">Nocardiopsis aegyptia</name>
    <dbReference type="NCBI Taxonomy" id="220378"/>
    <lineage>
        <taxon>Bacteria</taxon>
        <taxon>Bacillati</taxon>
        <taxon>Actinomycetota</taxon>
        <taxon>Actinomycetes</taxon>
        <taxon>Streptosporangiales</taxon>
        <taxon>Nocardiopsidaceae</taxon>
        <taxon>Nocardiopsis</taxon>
    </lineage>
</organism>
<dbReference type="InterPro" id="IPR011032">
    <property type="entry name" value="GroES-like_sf"/>
</dbReference>
<sequence length="323" mass="34036">MRAMACPGYGPPDVLEPRDMPTPEPGADDVLVRVRATTVTSADCAFRSGRPFAARLYSGLVRPRFPVLGGSFAGDVAAVGANVRRFSVGDRVLGVSPNDFGAHAEFLCLPQDRPMARITGDTTYEEAASVVEATTALTFLRDVGPVRPGHKVLVNGATGSVGSYGVQLAKHYGAEVTAVCGPANADLARSLGADRVIDRTRVDPTLPGTAEHRLQDVFFDAAGKSSFGRARRALTPTGTYLTTAPDPSAVVHSLWTARGRGRTCRFAATGLRQSPDNLAHLDALAGSGAIRAVIDRVYPLEDLVDAHRRAESGRKAGTVVVTC</sequence>
<dbReference type="Gene3D" id="3.90.180.10">
    <property type="entry name" value="Medium-chain alcohol dehydrogenases, catalytic domain"/>
    <property type="match status" value="1"/>
</dbReference>
<dbReference type="Gene3D" id="3.40.50.720">
    <property type="entry name" value="NAD(P)-binding Rossmann-like Domain"/>
    <property type="match status" value="1"/>
</dbReference>
<dbReference type="SMART" id="SM00829">
    <property type="entry name" value="PKS_ER"/>
    <property type="match status" value="1"/>
</dbReference>
<dbReference type="PANTHER" id="PTHR11695">
    <property type="entry name" value="ALCOHOL DEHYDROGENASE RELATED"/>
    <property type="match status" value="1"/>
</dbReference>
<gene>
    <name evidence="3" type="ORF">HNR10_003291</name>
</gene>
<dbReference type="GO" id="GO:0016491">
    <property type="term" value="F:oxidoreductase activity"/>
    <property type="evidence" value="ECO:0007669"/>
    <property type="project" value="InterPro"/>
</dbReference>
<dbReference type="InterPro" id="IPR020843">
    <property type="entry name" value="ER"/>
</dbReference>
<dbReference type="InterPro" id="IPR036291">
    <property type="entry name" value="NAD(P)-bd_dom_sf"/>
</dbReference>
<dbReference type="Proteomes" id="UP000572051">
    <property type="component" value="Unassembled WGS sequence"/>
</dbReference>
<dbReference type="InterPro" id="IPR050700">
    <property type="entry name" value="YIM1/Zinc_Alcohol_DH_Fams"/>
</dbReference>
<dbReference type="SUPFAM" id="SSF50129">
    <property type="entry name" value="GroES-like"/>
    <property type="match status" value="1"/>
</dbReference>
<dbReference type="RefSeq" id="WP_179824552.1">
    <property type="nucleotide sequence ID" value="NZ_JACCFS010000001.1"/>
</dbReference>
<dbReference type="EMBL" id="JACCFS010000001">
    <property type="protein sequence ID" value="NYJ35410.1"/>
    <property type="molecule type" value="Genomic_DNA"/>
</dbReference>
<dbReference type="SUPFAM" id="SSF51735">
    <property type="entry name" value="NAD(P)-binding Rossmann-fold domains"/>
    <property type="match status" value="1"/>
</dbReference>
<evidence type="ECO:0000256" key="1">
    <source>
        <dbReference type="SAM" id="MobiDB-lite"/>
    </source>
</evidence>
<feature type="region of interest" description="Disordered" evidence="1">
    <location>
        <begin position="1"/>
        <end position="27"/>
    </location>
</feature>
<accession>A0A7Z0EQG6</accession>
<proteinExistence type="predicted"/>
<name>A0A7Z0EQG6_9ACTN</name>
<dbReference type="CDD" id="cd08267">
    <property type="entry name" value="MDR1"/>
    <property type="match status" value="1"/>
</dbReference>
<dbReference type="Pfam" id="PF13602">
    <property type="entry name" value="ADH_zinc_N_2"/>
    <property type="match status" value="1"/>
</dbReference>